<keyword evidence="11" id="KW-0349">Heme</keyword>
<dbReference type="SUPFAM" id="SSF48264">
    <property type="entry name" value="Cytochrome P450"/>
    <property type="match status" value="1"/>
</dbReference>
<dbReference type="InterPro" id="IPR002974">
    <property type="entry name" value="Cyt_P450_E_CYP52_ascomycetes"/>
</dbReference>
<evidence type="ECO:0000256" key="10">
    <source>
        <dbReference type="ARBA" id="ARBA00023136"/>
    </source>
</evidence>
<evidence type="ECO:0000256" key="8">
    <source>
        <dbReference type="ARBA" id="ARBA00023004"/>
    </source>
</evidence>
<comment type="cofactor">
    <cofactor evidence="1">
        <name>heme</name>
        <dbReference type="ChEBI" id="CHEBI:30413"/>
    </cofactor>
</comment>
<dbReference type="EMBL" id="QAPG01000015">
    <property type="protein sequence ID" value="TDZ38682.1"/>
    <property type="molecule type" value="Genomic_DNA"/>
</dbReference>
<dbReference type="InterPro" id="IPR036396">
    <property type="entry name" value="Cyt_P450_sf"/>
</dbReference>
<evidence type="ECO:0000256" key="9">
    <source>
        <dbReference type="ARBA" id="ARBA00023033"/>
    </source>
</evidence>
<dbReference type="InterPro" id="IPR017972">
    <property type="entry name" value="Cyt_P450_CS"/>
</dbReference>
<evidence type="ECO:0000313" key="13">
    <source>
        <dbReference type="EMBL" id="TDZ38682.1"/>
    </source>
</evidence>
<keyword evidence="14" id="KW-1185">Reference proteome</keyword>
<feature type="transmembrane region" description="Helical" evidence="12">
    <location>
        <begin position="40"/>
        <end position="58"/>
    </location>
</feature>
<evidence type="ECO:0000256" key="11">
    <source>
        <dbReference type="RuleBase" id="RU000461"/>
    </source>
</evidence>
<comment type="similarity">
    <text evidence="3 11">Belongs to the cytochrome P450 family.</text>
</comment>
<comment type="subcellular location">
    <subcellularLocation>
        <location evidence="2">Membrane</location>
        <topology evidence="2">Single-pass membrane protein</topology>
    </subcellularLocation>
</comment>
<dbReference type="Pfam" id="PF00067">
    <property type="entry name" value="p450"/>
    <property type="match status" value="1"/>
</dbReference>
<reference evidence="13 14" key="1">
    <citation type="submission" date="2018-11" db="EMBL/GenBank/DDBJ databases">
        <title>Genome sequence and assembly of Colletotrichum spinosum.</title>
        <authorList>
            <person name="Gan P."/>
            <person name="Shirasu K."/>
        </authorList>
    </citation>
    <scope>NUCLEOTIDE SEQUENCE [LARGE SCALE GENOMIC DNA]</scope>
    <source>
        <strain evidence="13 14">CBS 515.97</strain>
    </source>
</reference>
<dbReference type="GO" id="GO:0005506">
    <property type="term" value="F:iron ion binding"/>
    <property type="evidence" value="ECO:0007669"/>
    <property type="project" value="InterPro"/>
</dbReference>
<keyword evidence="9 11" id="KW-0503">Monooxygenase</keyword>
<dbReference type="PROSITE" id="PS00086">
    <property type="entry name" value="CYTOCHROME_P450"/>
    <property type="match status" value="1"/>
</dbReference>
<comment type="caution">
    <text evidence="13">The sequence shown here is derived from an EMBL/GenBank/DDBJ whole genome shotgun (WGS) entry which is preliminary data.</text>
</comment>
<dbReference type="CDD" id="cd11063">
    <property type="entry name" value="CYP52"/>
    <property type="match status" value="1"/>
</dbReference>
<evidence type="ECO:0000256" key="6">
    <source>
        <dbReference type="ARBA" id="ARBA00022989"/>
    </source>
</evidence>
<dbReference type="PANTHER" id="PTHR24287:SF17">
    <property type="entry name" value="P450, PUTATIVE (EUROFUNG)-RELATED"/>
    <property type="match status" value="1"/>
</dbReference>
<accession>A0A4R8QIG3</accession>
<dbReference type="InterPro" id="IPR047146">
    <property type="entry name" value="Cyt_P450_E_CYP52_fungi"/>
</dbReference>
<dbReference type="GO" id="GO:0020037">
    <property type="term" value="F:heme binding"/>
    <property type="evidence" value="ECO:0007669"/>
    <property type="project" value="InterPro"/>
</dbReference>
<keyword evidence="10 12" id="KW-0472">Membrane</keyword>
<evidence type="ECO:0000256" key="4">
    <source>
        <dbReference type="ARBA" id="ARBA00022692"/>
    </source>
</evidence>
<keyword evidence="6 12" id="KW-1133">Transmembrane helix</keyword>
<sequence length="527" mass="59755">MAREHLYLATSVVFGTYILWTAAETLLTRSNKPTLTANNSFASPLLATLAVFPFLFLFKKAQYLLKMRARGCAEAPTYPHTDPVFGSDWVRISLAMQKQHAVLEFWQDLFSKLGSTFWVKIPVAWVVMTTEPENMKAILASSFADFPLLGPRKDSIASILGEEAIFAANGQAWHDARAMMRPAFVRNQLADLACFEKHVGNLIARIPKNGSTVDLQELLYMMTMDSATDFMFGHSTNMLTTPSAEASEFTSTFEYILTRSAIRTRLGLFAFLDNDKKWRDSLEIINRFCDRYIQRVKHEEKDPERAYVFLYEMMGQGTSPEYVRAQLLSMILAGRDTTASTLSSLFWILARRPEVVARLRGEIAELGGRQPTWEEMKDMKYLNMVLKEVMRLYPTVASMSRGAARDTTLPVGGGPDGKSPVFVPKGSLVRWSVYCTQRRKDIYGEDADEFRPERWEDRRPGWEYLPFSGGPRICIGQQFALTQMSYLVVRIFQVFKSISPKDDRPLLQVLGSTTKLENGVLVSFSQA</sequence>
<keyword evidence="4 12" id="KW-0812">Transmembrane</keyword>
<proteinExistence type="inferred from homology"/>
<evidence type="ECO:0000313" key="14">
    <source>
        <dbReference type="Proteomes" id="UP000295083"/>
    </source>
</evidence>
<keyword evidence="8 11" id="KW-0408">Iron</keyword>
<dbReference type="PANTHER" id="PTHR24287">
    <property type="entry name" value="P450, PUTATIVE (EUROFUNG)-RELATED"/>
    <property type="match status" value="1"/>
</dbReference>
<dbReference type="GO" id="GO:0016712">
    <property type="term" value="F:oxidoreductase activity, acting on paired donors, with incorporation or reduction of molecular oxygen, reduced flavin or flavoprotein as one donor, and incorporation of one atom of oxygen"/>
    <property type="evidence" value="ECO:0007669"/>
    <property type="project" value="InterPro"/>
</dbReference>
<dbReference type="GO" id="GO:0016020">
    <property type="term" value="C:membrane"/>
    <property type="evidence" value="ECO:0007669"/>
    <property type="project" value="UniProtKB-SubCell"/>
</dbReference>
<keyword evidence="5 11" id="KW-0479">Metal-binding</keyword>
<evidence type="ECO:0000256" key="1">
    <source>
        <dbReference type="ARBA" id="ARBA00001971"/>
    </source>
</evidence>
<keyword evidence="7 11" id="KW-0560">Oxidoreductase</keyword>
<protein>
    <submittedName>
        <fullName evidence="13">Cytochrome P450 52A5</fullName>
    </submittedName>
</protein>
<dbReference type="AlphaFoldDB" id="A0A4R8QIG3"/>
<dbReference type="PRINTS" id="PR00385">
    <property type="entry name" value="P450"/>
</dbReference>
<evidence type="ECO:0000256" key="12">
    <source>
        <dbReference type="SAM" id="Phobius"/>
    </source>
</evidence>
<dbReference type="PRINTS" id="PR01239">
    <property type="entry name" value="EP450IICYP52"/>
</dbReference>
<evidence type="ECO:0000256" key="5">
    <source>
        <dbReference type="ARBA" id="ARBA00022723"/>
    </source>
</evidence>
<evidence type="ECO:0000256" key="7">
    <source>
        <dbReference type="ARBA" id="ARBA00023002"/>
    </source>
</evidence>
<evidence type="ECO:0000256" key="3">
    <source>
        <dbReference type="ARBA" id="ARBA00010617"/>
    </source>
</evidence>
<dbReference type="Gene3D" id="1.10.630.10">
    <property type="entry name" value="Cytochrome P450"/>
    <property type="match status" value="1"/>
</dbReference>
<organism evidence="13 14">
    <name type="scientific">Colletotrichum spinosum</name>
    <dbReference type="NCBI Taxonomy" id="1347390"/>
    <lineage>
        <taxon>Eukaryota</taxon>
        <taxon>Fungi</taxon>
        <taxon>Dikarya</taxon>
        <taxon>Ascomycota</taxon>
        <taxon>Pezizomycotina</taxon>
        <taxon>Sordariomycetes</taxon>
        <taxon>Hypocreomycetidae</taxon>
        <taxon>Glomerellales</taxon>
        <taxon>Glomerellaceae</taxon>
        <taxon>Colletotrichum</taxon>
        <taxon>Colletotrichum orbiculare species complex</taxon>
    </lineage>
</organism>
<gene>
    <name evidence="13" type="primary">CYP52A5-0</name>
    <name evidence="13" type="ORF">C8035_v005857</name>
</gene>
<feature type="transmembrane region" description="Helical" evidence="12">
    <location>
        <begin position="7"/>
        <end position="28"/>
    </location>
</feature>
<name>A0A4R8QIG3_9PEZI</name>
<evidence type="ECO:0000256" key="2">
    <source>
        <dbReference type="ARBA" id="ARBA00004167"/>
    </source>
</evidence>
<dbReference type="Proteomes" id="UP000295083">
    <property type="component" value="Unassembled WGS sequence"/>
</dbReference>
<dbReference type="InterPro" id="IPR001128">
    <property type="entry name" value="Cyt_P450"/>
</dbReference>